<proteinExistence type="predicted"/>
<feature type="transmembrane region" description="Helical" evidence="2">
    <location>
        <begin position="241"/>
        <end position="258"/>
    </location>
</feature>
<dbReference type="Pfam" id="PF10067">
    <property type="entry name" value="DUF2306"/>
    <property type="match status" value="1"/>
</dbReference>
<dbReference type="AlphaFoldDB" id="A0A1Y2HLZ0"/>
<dbReference type="Proteomes" id="UP000193411">
    <property type="component" value="Unassembled WGS sequence"/>
</dbReference>
<feature type="compositionally biased region" description="Basic residues" evidence="1">
    <location>
        <begin position="392"/>
        <end position="401"/>
    </location>
</feature>
<feature type="transmembrane region" description="Helical" evidence="2">
    <location>
        <begin position="168"/>
        <end position="185"/>
    </location>
</feature>
<sequence length="401" mass="44746">MRTEAERSNASTVHPSQTALFSSLSSPDKDNDRLEPASDSTTTMPRQHQHPLSPIRRGRKRINCFATVMYWLGFLLFLVFTFAYVGLLQLFVLQGQVFQTKTANVGFYIHVIPGLIYFAIGFAQFSSTLRTRFPNLHRRLGWTYFGLTLITTVGVVVILVGGSHAKESSVIATITGVPLWLALQVSAIRAIRNGNVALHRRQQLRAFVLSFSIVFMRPGVMLLNAFVPMPAENMGELLKTVIWWVFVWAVMFTEAYLVKRRAVFEVPSSVVMLPAAARSSVGGNGSDSEADADKQVLVSSAHVLDPESGSIVSDLAHEAQWHPVCLVHSEYLNPTIVCLDIFCSIISVARRSRPTHCPVMHLIEYHCCPVLLAHHLAHHARQPANRTVRAPGTRRRHVNTY</sequence>
<evidence type="ECO:0000256" key="2">
    <source>
        <dbReference type="SAM" id="Phobius"/>
    </source>
</evidence>
<evidence type="ECO:0000256" key="1">
    <source>
        <dbReference type="SAM" id="MobiDB-lite"/>
    </source>
</evidence>
<keyword evidence="4" id="KW-1185">Reference proteome</keyword>
<keyword evidence="2" id="KW-0812">Transmembrane</keyword>
<accession>A0A1Y2HLZ0</accession>
<feature type="region of interest" description="Disordered" evidence="1">
    <location>
        <begin position="382"/>
        <end position="401"/>
    </location>
</feature>
<keyword evidence="2" id="KW-1133">Transmembrane helix</keyword>
<feature type="region of interest" description="Disordered" evidence="1">
    <location>
        <begin position="1"/>
        <end position="53"/>
    </location>
</feature>
<comment type="caution">
    <text evidence="3">The sequence shown here is derived from an EMBL/GenBank/DDBJ whole genome shotgun (WGS) entry which is preliminary data.</text>
</comment>
<organism evidence="3 4">
    <name type="scientific">Catenaria anguillulae PL171</name>
    <dbReference type="NCBI Taxonomy" id="765915"/>
    <lineage>
        <taxon>Eukaryota</taxon>
        <taxon>Fungi</taxon>
        <taxon>Fungi incertae sedis</taxon>
        <taxon>Blastocladiomycota</taxon>
        <taxon>Blastocladiomycetes</taxon>
        <taxon>Blastocladiales</taxon>
        <taxon>Catenariaceae</taxon>
        <taxon>Catenaria</taxon>
    </lineage>
</organism>
<evidence type="ECO:0000313" key="3">
    <source>
        <dbReference type="EMBL" id="ORZ35608.1"/>
    </source>
</evidence>
<feature type="transmembrane region" description="Helical" evidence="2">
    <location>
        <begin position="141"/>
        <end position="162"/>
    </location>
</feature>
<dbReference type="EMBL" id="MCFL01000021">
    <property type="protein sequence ID" value="ORZ35608.1"/>
    <property type="molecule type" value="Genomic_DNA"/>
</dbReference>
<name>A0A1Y2HLZ0_9FUNG</name>
<evidence type="ECO:0000313" key="4">
    <source>
        <dbReference type="Proteomes" id="UP000193411"/>
    </source>
</evidence>
<gene>
    <name evidence="3" type="ORF">BCR44DRAFT_1114802</name>
</gene>
<feature type="transmembrane region" description="Helical" evidence="2">
    <location>
        <begin position="206"/>
        <end position="229"/>
    </location>
</feature>
<feature type="transmembrane region" description="Helical" evidence="2">
    <location>
        <begin position="62"/>
        <end position="87"/>
    </location>
</feature>
<keyword evidence="2" id="KW-0472">Membrane</keyword>
<dbReference type="OrthoDB" id="432685at2759"/>
<protein>
    <submittedName>
        <fullName evidence="3">Uncharacterized protein</fullName>
    </submittedName>
</protein>
<feature type="compositionally biased region" description="Polar residues" evidence="1">
    <location>
        <begin position="8"/>
        <end position="26"/>
    </location>
</feature>
<reference evidence="3 4" key="1">
    <citation type="submission" date="2016-07" db="EMBL/GenBank/DDBJ databases">
        <title>Pervasive Adenine N6-methylation of Active Genes in Fungi.</title>
        <authorList>
            <consortium name="DOE Joint Genome Institute"/>
            <person name="Mondo S.J."/>
            <person name="Dannebaum R.O."/>
            <person name="Kuo R.C."/>
            <person name="Labutti K."/>
            <person name="Haridas S."/>
            <person name="Kuo A."/>
            <person name="Salamov A."/>
            <person name="Ahrendt S.R."/>
            <person name="Lipzen A."/>
            <person name="Sullivan W."/>
            <person name="Andreopoulos W.B."/>
            <person name="Clum A."/>
            <person name="Lindquist E."/>
            <person name="Daum C."/>
            <person name="Ramamoorthy G.K."/>
            <person name="Gryganskyi A."/>
            <person name="Culley D."/>
            <person name="Magnuson J.K."/>
            <person name="James T.Y."/>
            <person name="O'Malley M.A."/>
            <person name="Stajich J.E."/>
            <person name="Spatafora J.W."/>
            <person name="Visel A."/>
            <person name="Grigoriev I.V."/>
        </authorList>
    </citation>
    <scope>NUCLEOTIDE SEQUENCE [LARGE SCALE GENOMIC DNA]</scope>
    <source>
        <strain evidence="3 4">PL171</strain>
    </source>
</reference>
<dbReference type="InterPro" id="IPR018750">
    <property type="entry name" value="DUF2306_membrane"/>
</dbReference>
<feature type="transmembrane region" description="Helical" evidence="2">
    <location>
        <begin position="107"/>
        <end position="129"/>
    </location>
</feature>
<feature type="compositionally biased region" description="Basic and acidic residues" evidence="1">
    <location>
        <begin position="27"/>
        <end position="36"/>
    </location>
</feature>